<sequence>MELKKLLLSKALPTTTSNYYLEKSPILDKYQPSSQFSNHHQHNLSTLASHLQQIAPALSPEIIEQQSLILPIPSDFMICLNDRHCCICLPTTEENITKRIAGIDGNIWIPMYVSFLNCPPIFGEAAKRDMNIEPEFVVYDILNLISLPYSEIEIKHEWAFNIAYTGEVEKHTVIEIQTWKGIYKIMPINVLALIFVGLHKEAERVSGKRLKSVFVKTTKTQGRIDKDAIRNAVKIARLECTGVKSMPALNVY</sequence>
<evidence type="ECO:0000313" key="5">
    <source>
        <dbReference type="WBParaSite" id="PDA_v2.g26321.t1"/>
    </source>
</evidence>
<dbReference type="AlphaFoldDB" id="A0A914Q4N5"/>
<keyword evidence="2" id="KW-0547">Nucleotide-binding</keyword>
<keyword evidence="4" id="KW-1185">Reference proteome</keyword>
<dbReference type="InterPro" id="IPR013126">
    <property type="entry name" value="Hsp_70_fam"/>
</dbReference>
<dbReference type="InterPro" id="IPR043129">
    <property type="entry name" value="ATPase_NBD"/>
</dbReference>
<organism evidence="4 5">
    <name type="scientific">Panagrolaimus davidi</name>
    <dbReference type="NCBI Taxonomy" id="227884"/>
    <lineage>
        <taxon>Eukaryota</taxon>
        <taxon>Metazoa</taxon>
        <taxon>Ecdysozoa</taxon>
        <taxon>Nematoda</taxon>
        <taxon>Chromadorea</taxon>
        <taxon>Rhabditida</taxon>
        <taxon>Tylenchina</taxon>
        <taxon>Panagrolaimomorpha</taxon>
        <taxon>Panagrolaimoidea</taxon>
        <taxon>Panagrolaimidae</taxon>
        <taxon>Panagrolaimus</taxon>
    </lineage>
</organism>
<protein>
    <submittedName>
        <fullName evidence="5">Uncharacterized protein</fullName>
    </submittedName>
</protein>
<accession>A0A914Q4N5</accession>
<proteinExistence type="inferred from homology"/>
<dbReference type="Gene3D" id="3.30.420.40">
    <property type="match status" value="1"/>
</dbReference>
<evidence type="ECO:0000256" key="2">
    <source>
        <dbReference type="ARBA" id="ARBA00022741"/>
    </source>
</evidence>
<evidence type="ECO:0000256" key="3">
    <source>
        <dbReference type="ARBA" id="ARBA00022840"/>
    </source>
</evidence>
<dbReference type="GO" id="GO:0140662">
    <property type="term" value="F:ATP-dependent protein folding chaperone"/>
    <property type="evidence" value="ECO:0007669"/>
    <property type="project" value="InterPro"/>
</dbReference>
<keyword evidence="3" id="KW-0067">ATP-binding</keyword>
<dbReference type="Proteomes" id="UP000887578">
    <property type="component" value="Unplaced"/>
</dbReference>
<dbReference type="WBParaSite" id="PDA_v2.g26321.t1">
    <property type="protein sequence ID" value="PDA_v2.g26321.t1"/>
    <property type="gene ID" value="PDA_v2.g26321"/>
</dbReference>
<evidence type="ECO:0000256" key="1">
    <source>
        <dbReference type="ARBA" id="ARBA00007381"/>
    </source>
</evidence>
<evidence type="ECO:0000313" key="4">
    <source>
        <dbReference type="Proteomes" id="UP000887578"/>
    </source>
</evidence>
<dbReference type="GO" id="GO:0005524">
    <property type="term" value="F:ATP binding"/>
    <property type="evidence" value="ECO:0007669"/>
    <property type="project" value="UniProtKB-KW"/>
</dbReference>
<name>A0A914Q4N5_9BILA</name>
<comment type="similarity">
    <text evidence="1">Belongs to the heat shock protein 70 family.</text>
</comment>
<dbReference type="Pfam" id="PF00012">
    <property type="entry name" value="HSP70"/>
    <property type="match status" value="1"/>
</dbReference>
<dbReference type="SUPFAM" id="SSF53067">
    <property type="entry name" value="Actin-like ATPase domain"/>
    <property type="match status" value="1"/>
</dbReference>
<dbReference type="Gene3D" id="3.30.30.30">
    <property type="match status" value="1"/>
</dbReference>
<reference evidence="5" key="1">
    <citation type="submission" date="2022-11" db="UniProtKB">
        <authorList>
            <consortium name="WormBaseParasite"/>
        </authorList>
    </citation>
    <scope>IDENTIFICATION</scope>
</reference>